<dbReference type="PANTHER" id="PTHR11559">
    <property type="entry name" value="CARBOXYLESTERASE"/>
    <property type="match status" value="1"/>
</dbReference>
<dbReference type="InterPro" id="IPR002018">
    <property type="entry name" value="CarbesteraseB"/>
</dbReference>
<keyword evidence="3" id="KW-0732">Signal</keyword>
<dbReference type="PROSITE" id="PS00122">
    <property type="entry name" value="CARBOXYLESTERASE_B_1"/>
    <property type="match status" value="1"/>
</dbReference>
<proteinExistence type="inferred from homology"/>
<comment type="caution">
    <text evidence="5">The sequence shown here is derived from an EMBL/GenBank/DDBJ whole genome shotgun (WGS) entry which is preliminary data.</text>
</comment>
<reference evidence="5" key="1">
    <citation type="submission" date="2022-07" db="EMBL/GenBank/DDBJ databases">
        <title>The genome of Lyophyllum shimeji provides insight into the initial evolution of ectomycorrhizal fungal genome.</title>
        <authorList>
            <person name="Kobayashi Y."/>
            <person name="Shibata T."/>
            <person name="Hirakawa H."/>
            <person name="Shigenobu S."/>
            <person name="Nishiyama T."/>
            <person name="Yamada A."/>
            <person name="Hasebe M."/>
            <person name="Kawaguchi M."/>
        </authorList>
    </citation>
    <scope>NUCLEOTIDE SEQUENCE</scope>
    <source>
        <strain evidence="5">AT787</strain>
    </source>
</reference>
<dbReference type="InterPro" id="IPR029058">
    <property type="entry name" value="AB_hydrolase_fold"/>
</dbReference>
<evidence type="ECO:0000256" key="3">
    <source>
        <dbReference type="RuleBase" id="RU361235"/>
    </source>
</evidence>
<evidence type="ECO:0000256" key="1">
    <source>
        <dbReference type="ARBA" id="ARBA00005964"/>
    </source>
</evidence>
<feature type="chain" id="PRO_5040543441" description="Carboxylic ester hydrolase" evidence="3">
    <location>
        <begin position="24"/>
        <end position="548"/>
    </location>
</feature>
<dbReference type="Pfam" id="PF00135">
    <property type="entry name" value="COesterase"/>
    <property type="match status" value="1"/>
</dbReference>
<dbReference type="Proteomes" id="UP001063166">
    <property type="component" value="Unassembled WGS sequence"/>
</dbReference>
<dbReference type="GO" id="GO:0016787">
    <property type="term" value="F:hydrolase activity"/>
    <property type="evidence" value="ECO:0007669"/>
    <property type="project" value="UniProtKB-KW"/>
</dbReference>
<evidence type="ECO:0000256" key="2">
    <source>
        <dbReference type="ARBA" id="ARBA00022801"/>
    </source>
</evidence>
<dbReference type="InterPro" id="IPR050309">
    <property type="entry name" value="Type-B_Carboxylest/Lipase"/>
</dbReference>
<dbReference type="InterPro" id="IPR019819">
    <property type="entry name" value="Carboxylesterase_B_CS"/>
</dbReference>
<dbReference type="SUPFAM" id="SSF53474">
    <property type="entry name" value="alpha/beta-Hydrolases"/>
    <property type="match status" value="1"/>
</dbReference>
<feature type="signal peptide" evidence="3">
    <location>
        <begin position="1"/>
        <end position="23"/>
    </location>
</feature>
<keyword evidence="6" id="KW-1185">Reference proteome</keyword>
<dbReference type="EC" id="3.1.1.-" evidence="3"/>
<evidence type="ECO:0000313" key="6">
    <source>
        <dbReference type="Proteomes" id="UP001063166"/>
    </source>
</evidence>
<gene>
    <name evidence="5" type="ORF">LshimejAT787_1802310</name>
</gene>
<evidence type="ECO:0000313" key="5">
    <source>
        <dbReference type="EMBL" id="GLB44894.1"/>
    </source>
</evidence>
<keyword evidence="2 3" id="KW-0378">Hydrolase</keyword>
<dbReference type="PROSITE" id="PS00941">
    <property type="entry name" value="CARBOXYLESTERASE_B_2"/>
    <property type="match status" value="1"/>
</dbReference>
<accession>A0A9P3Q0L0</accession>
<dbReference type="Gene3D" id="3.40.50.1820">
    <property type="entry name" value="alpha/beta hydrolase"/>
    <property type="match status" value="1"/>
</dbReference>
<sequence>MARVFSSFLLLALLTLHTPRTAASTVSFPLDVHLKTGTYRGVSTASGIERWLGIRYAEPPVGQLRFKAPVPITRPSQKVVDASKFGNACPQPPSALGAPAIAEDCLFLNVFRPKGTSAKACLPVVVYLHGGAFTTDAASMASFDPTRIIRRSVRIGKPIIFVSINNRLNTFGFLASASVLPEDLNAGLQDQRQAFRFIHDNIAAFGGDPAKVTIWGQSAGAGSVGFHFIYPPTEKLFRAGIADSSTGPFKNSPPASTYDKPGKPFALLLAAAGCSAGPDAVNCLRRVPFETLMNISNEKISTTLNRQVWQPSVGPPGSVIPERASARIIRGDFLHLPYIGGDNLNEGTNFSTTLLGLHLSPSEEDAAFDNFIGHNVVDNSTLTPDVYAQFRAFFPANDRSLGAPFSTGDSLFDRASAWYTEEMFLAPRRLFFQHAAPRQPTWAYYYKEFIPGSNRTLGVMHAMELRLLLGPSLPPVARVEREFAKKFQDFYINFINDLNPGADWPAYTLEKRSVLQLKRDNTTMITDDWDLQKTDYSNSQRLLDEFQR</sequence>
<protein>
    <recommendedName>
        <fullName evidence="3">Carboxylic ester hydrolase</fullName>
        <ecNumber evidence="3">3.1.1.-</ecNumber>
    </recommendedName>
</protein>
<dbReference type="OrthoDB" id="408631at2759"/>
<evidence type="ECO:0000259" key="4">
    <source>
        <dbReference type="Pfam" id="PF00135"/>
    </source>
</evidence>
<dbReference type="EMBL" id="BRPK01000018">
    <property type="protein sequence ID" value="GLB44894.1"/>
    <property type="molecule type" value="Genomic_DNA"/>
</dbReference>
<comment type="similarity">
    <text evidence="1 3">Belongs to the type-B carboxylesterase/lipase family.</text>
</comment>
<dbReference type="AlphaFoldDB" id="A0A9P3Q0L0"/>
<name>A0A9P3Q0L0_LYOSH</name>
<dbReference type="InterPro" id="IPR019826">
    <property type="entry name" value="Carboxylesterase_B_AS"/>
</dbReference>
<organism evidence="5 6">
    <name type="scientific">Lyophyllum shimeji</name>
    <name type="common">Hon-shimeji</name>
    <name type="synonym">Tricholoma shimeji</name>
    <dbReference type="NCBI Taxonomy" id="47721"/>
    <lineage>
        <taxon>Eukaryota</taxon>
        <taxon>Fungi</taxon>
        <taxon>Dikarya</taxon>
        <taxon>Basidiomycota</taxon>
        <taxon>Agaricomycotina</taxon>
        <taxon>Agaricomycetes</taxon>
        <taxon>Agaricomycetidae</taxon>
        <taxon>Agaricales</taxon>
        <taxon>Tricholomatineae</taxon>
        <taxon>Lyophyllaceae</taxon>
        <taxon>Lyophyllum</taxon>
    </lineage>
</organism>
<feature type="domain" description="Carboxylesterase type B" evidence="4">
    <location>
        <begin position="32"/>
        <end position="523"/>
    </location>
</feature>